<dbReference type="InterPro" id="IPR043502">
    <property type="entry name" value="DNA/RNA_pol_sf"/>
</dbReference>
<dbReference type="GO" id="GO:0008270">
    <property type="term" value="F:zinc ion binding"/>
    <property type="evidence" value="ECO:0007669"/>
    <property type="project" value="UniProtKB-KW"/>
</dbReference>
<keyword evidence="1" id="KW-0863">Zinc-finger</keyword>
<keyword evidence="1" id="KW-0862">Zinc</keyword>
<dbReference type="InterPro" id="IPR036875">
    <property type="entry name" value="Znf_CCHC_sf"/>
</dbReference>
<evidence type="ECO:0000259" key="3">
    <source>
        <dbReference type="PROSITE" id="PS50158"/>
    </source>
</evidence>
<dbReference type="PANTHER" id="PTHR15503">
    <property type="entry name" value="LDOC1 RELATED"/>
    <property type="match status" value="1"/>
</dbReference>
<keyword evidence="4" id="KW-0808">Transferase</keyword>
<keyword evidence="4" id="KW-0548">Nucleotidyltransferase</keyword>
<dbReference type="EMBL" id="BKCJ010551582">
    <property type="protein sequence ID" value="GFB09832.1"/>
    <property type="molecule type" value="Genomic_DNA"/>
</dbReference>
<accession>A0A699KZI2</accession>
<dbReference type="Gene3D" id="3.10.10.10">
    <property type="entry name" value="HIV Type 1 Reverse Transcriptase, subunit A, domain 1"/>
    <property type="match status" value="1"/>
</dbReference>
<sequence>MQKAIESANDQMDQKLLGIADHQADKKRKFDNTSRNQQNQQPFRRNNNVAHAYAAGSREKPYRGTKPLCLTCNFYHNGPCHPKCTNCKKTGHLTRDCRSQAANPNYNNNNNNNNNQRATLAYQGVPTCFVCGAQGHYKRNCPRLGNRDQGNQNQTGNENAVARAYGLGTAGGNPNANVVMDKSKEKQLEDVPIVRDFSEVFPKDLPGLLPTRQVEFQINLIPSAAPIARAPYRLAPFEMKELSDQLQELSDKGFIRPSSSPWGAPVKWIENGAKAGIYGFVAIKIAQCSKSRQSREKSLSMPWKRAQENESNGALGSYWASP</sequence>
<dbReference type="GO" id="GO:0003964">
    <property type="term" value="F:RNA-directed DNA polymerase activity"/>
    <property type="evidence" value="ECO:0007669"/>
    <property type="project" value="UniProtKB-KW"/>
</dbReference>
<organism evidence="4">
    <name type="scientific">Tanacetum cinerariifolium</name>
    <name type="common">Dalmatian daisy</name>
    <name type="synonym">Chrysanthemum cinerariifolium</name>
    <dbReference type="NCBI Taxonomy" id="118510"/>
    <lineage>
        <taxon>Eukaryota</taxon>
        <taxon>Viridiplantae</taxon>
        <taxon>Streptophyta</taxon>
        <taxon>Embryophyta</taxon>
        <taxon>Tracheophyta</taxon>
        <taxon>Spermatophyta</taxon>
        <taxon>Magnoliopsida</taxon>
        <taxon>eudicotyledons</taxon>
        <taxon>Gunneridae</taxon>
        <taxon>Pentapetalae</taxon>
        <taxon>asterids</taxon>
        <taxon>campanulids</taxon>
        <taxon>Asterales</taxon>
        <taxon>Asteraceae</taxon>
        <taxon>Asteroideae</taxon>
        <taxon>Anthemideae</taxon>
        <taxon>Anthemidinae</taxon>
        <taxon>Tanacetum</taxon>
    </lineage>
</organism>
<evidence type="ECO:0000256" key="1">
    <source>
        <dbReference type="PROSITE-ProRule" id="PRU00047"/>
    </source>
</evidence>
<protein>
    <submittedName>
        <fullName evidence="4">Putative reverse transcriptase domain, ribonuclease H-like domain, aspartic peptidase domain protein</fullName>
    </submittedName>
</protein>
<dbReference type="SMART" id="SM00343">
    <property type="entry name" value="ZnF_C2HC"/>
    <property type="match status" value="2"/>
</dbReference>
<feature type="domain" description="CCHC-type" evidence="3">
    <location>
        <begin position="83"/>
        <end position="99"/>
    </location>
</feature>
<keyword evidence="1" id="KW-0479">Metal-binding</keyword>
<feature type="region of interest" description="Disordered" evidence="2">
    <location>
        <begin position="296"/>
        <end position="322"/>
    </location>
</feature>
<dbReference type="Pfam" id="PF00098">
    <property type="entry name" value="zf-CCHC"/>
    <property type="match status" value="2"/>
</dbReference>
<evidence type="ECO:0000256" key="2">
    <source>
        <dbReference type="SAM" id="MobiDB-lite"/>
    </source>
</evidence>
<dbReference type="SUPFAM" id="SSF57756">
    <property type="entry name" value="Retrovirus zinc finger-like domains"/>
    <property type="match status" value="1"/>
</dbReference>
<dbReference type="SUPFAM" id="SSF56672">
    <property type="entry name" value="DNA/RNA polymerases"/>
    <property type="match status" value="1"/>
</dbReference>
<dbReference type="Gene3D" id="4.10.60.10">
    <property type="entry name" value="Zinc finger, CCHC-type"/>
    <property type="match status" value="1"/>
</dbReference>
<comment type="caution">
    <text evidence="4">The sequence shown here is derived from an EMBL/GenBank/DDBJ whole genome shotgun (WGS) entry which is preliminary data.</text>
</comment>
<reference evidence="4" key="1">
    <citation type="journal article" date="2019" name="Sci. Rep.">
        <title>Draft genome of Tanacetum cinerariifolium, the natural source of mosquito coil.</title>
        <authorList>
            <person name="Yamashiro T."/>
            <person name="Shiraishi A."/>
            <person name="Satake H."/>
            <person name="Nakayama K."/>
        </authorList>
    </citation>
    <scope>NUCLEOTIDE SEQUENCE</scope>
</reference>
<feature type="compositionally biased region" description="Low complexity" evidence="2">
    <location>
        <begin position="35"/>
        <end position="48"/>
    </location>
</feature>
<dbReference type="PANTHER" id="PTHR15503:SF45">
    <property type="entry name" value="RNA-DIRECTED DNA POLYMERASE HOMOLOG"/>
    <property type="match status" value="1"/>
</dbReference>
<feature type="region of interest" description="Disordered" evidence="2">
    <location>
        <begin position="25"/>
        <end position="48"/>
    </location>
</feature>
<gene>
    <name evidence="4" type="ORF">Tci_681803</name>
</gene>
<proteinExistence type="predicted"/>
<dbReference type="InterPro" id="IPR001878">
    <property type="entry name" value="Znf_CCHC"/>
</dbReference>
<dbReference type="AlphaFoldDB" id="A0A699KZI2"/>
<keyword evidence="4" id="KW-0695">RNA-directed DNA polymerase</keyword>
<feature type="domain" description="CCHC-type" evidence="3">
    <location>
        <begin position="128"/>
        <end position="143"/>
    </location>
</feature>
<dbReference type="PROSITE" id="PS50158">
    <property type="entry name" value="ZF_CCHC"/>
    <property type="match status" value="2"/>
</dbReference>
<evidence type="ECO:0000313" key="4">
    <source>
        <dbReference type="EMBL" id="GFB09832.1"/>
    </source>
</evidence>
<dbReference type="InterPro" id="IPR032567">
    <property type="entry name" value="RTL1-rel"/>
</dbReference>
<name>A0A699KZI2_TANCI</name>
<dbReference type="GO" id="GO:0003676">
    <property type="term" value="F:nucleic acid binding"/>
    <property type="evidence" value="ECO:0007669"/>
    <property type="project" value="InterPro"/>
</dbReference>